<dbReference type="GO" id="GO:0005634">
    <property type="term" value="C:nucleus"/>
    <property type="evidence" value="ECO:0007669"/>
    <property type="project" value="TreeGrafter"/>
</dbReference>
<proteinExistence type="predicted"/>
<feature type="region of interest" description="Disordered" evidence="1">
    <location>
        <begin position="86"/>
        <end position="107"/>
    </location>
</feature>
<feature type="region of interest" description="Disordered" evidence="1">
    <location>
        <begin position="1"/>
        <end position="46"/>
    </location>
</feature>
<evidence type="ECO:0000313" key="4">
    <source>
        <dbReference type="Proteomes" id="UP000694568"/>
    </source>
</evidence>
<keyword evidence="4" id="KW-1185">Reference proteome</keyword>
<dbReference type="GeneTree" id="ENSGT00940000153469"/>
<dbReference type="Proteomes" id="UP000694568">
    <property type="component" value="Unplaced"/>
</dbReference>
<dbReference type="SUPFAM" id="SSF52540">
    <property type="entry name" value="P-loop containing nucleoside triphosphate hydrolases"/>
    <property type="match status" value="1"/>
</dbReference>
<feature type="compositionally biased region" description="Basic and acidic residues" evidence="1">
    <location>
        <begin position="33"/>
        <end position="43"/>
    </location>
</feature>
<feature type="compositionally biased region" description="Basic and acidic residues" evidence="1">
    <location>
        <begin position="11"/>
        <end position="23"/>
    </location>
</feature>
<reference evidence="3" key="1">
    <citation type="submission" date="2025-08" db="UniProtKB">
        <authorList>
            <consortium name="Ensembl"/>
        </authorList>
    </citation>
    <scope>IDENTIFICATION</scope>
</reference>
<dbReference type="SMART" id="SM00382">
    <property type="entry name" value="AAA"/>
    <property type="match status" value="1"/>
</dbReference>
<dbReference type="InterPro" id="IPR003593">
    <property type="entry name" value="AAA+_ATPase"/>
</dbReference>
<dbReference type="GO" id="GO:0016887">
    <property type="term" value="F:ATP hydrolysis activity"/>
    <property type="evidence" value="ECO:0007669"/>
    <property type="project" value="InterPro"/>
</dbReference>
<accession>A0A8D0AQA6</accession>
<feature type="region of interest" description="Disordered" evidence="1">
    <location>
        <begin position="463"/>
        <end position="497"/>
    </location>
</feature>
<dbReference type="Pfam" id="PF00004">
    <property type="entry name" value="AAA"/>
    <property type="match status" value="1"/>
</dbReference>
<dbReference type="InterPro" id="IPR027417">
    <property type="entry name" value="P-loop_NTPase"/>
</dbReference>
<dbReference type="GO" id="GO:0003677">
    <property type="term" value="F:DNA binding"/>
    <property type="evidence" value="ECO:0007669"/>
    <property type="project" value="TreeGrafter"/>
</dbReference>
<reference evidence="3" key="2">
    <citation type="submission" date="2025-09" db="UniProtKB">
        <authorList>
            <consortium name="Ensembl"/>
        </authorList>
    </citation>
    <scope>IDENTIFICATION</scope>
</reference>
<feature type="region of interest" description="Disordered" evidence="1">
    <location>
        <begin position="352"/>
        <end position="380"/>
    </location>
</feature>
<dbReference type="Ensembl" id="ENSSLUT00000059946.1">
    <property type="protein sequence ID" value="ENSSLUP00000058267.1"/>
    <property type="gene ID" value="ENSSLUG00000025011.1"/>
</dbReference>
<dbReference type="CDD" id="cd00009">
    <property type="entry name" value="AAA"/>
    <property type="match status" value="1"/>
</dbReference>
<dbReference type="Gene3D" id="3.40.50.300">
    <property type="entry name" value="P-loop containing nucleotide triphosphate hydrolases"/>
    <property type="match status" value="1"/>
</dbReference>
<dbReference type="GO" id="GO:0061860">
    <property type="term" value="F:DNA clamp unloader activity"/>
    <property type="evidence" value="ECO:0007669"/>
    <property type="project" value="TreeGrafter"/>
</dbReference>
<feature type="compositionally biased region" description="Basic residues" evidence="1">
    <location>
        <begin position="481"/>
        <end position="497"/>
    </location>
</feature>
<dbReference type="AlphaFoldDB" id="A0A8D0AQA6"/>
<dbReference type="PANTHER" id="PTHR23389">
    <property type="entry name" value="CHROMOSOME TRANSMISSION FIDELITY FACTOR 18"/>
    <property type="match status" value="1"/>
</dbReference>
<organism evidence="3 4">
    <name type="scientific">Sander lucioperca</name>
    <name type="common">Pike-perch</name>
    <name type="synonym">Perca lucioperca</name>
    <dbReference type="NCBI Taxonomy" id="283035"/>
    <lineage>
        <taxon>Eukaryota</taxon>
        <taxon>Metazoa</taxon>
        <taxon>Chordata</taxon>
        <taxon>Craniata</taxon>
        <taxon>Vertebrata</taxon>
        <taxon>Euteleostomi</taxon>
        <taxon>Actinopterygii</taxon>
        <taxon>Neopterygii</taxon>
        <taxon>Teleostei</taxon>
        <taxon>Neoteleostei</taxon>
        <taxon>Acanthomorphata</taxon>
        <taxon>Eupercaria</taxon>
        <taxon>Perciformes</taxon>
        <taxon>Percoidei</taxon>
        <taxon>Percidae</taxon>
        <taxon>Luciopercinae</taxon>
        <taxon>Sander</taxon>
    </lineage>
</organism>
<feature type="region of interest" description="Disordered" evidence="1">
    <location>
        <begin position="189"/>
        <end position="215"/>
    </location>
</feature>
<feature type="domain" description="AAA+ ATPase" evidence="2">
    <location>
        <begin position="384"/>
        <end position="612"/>
    </location>
</feature>
<name>A0A8D0AQA6_SANLU</name>
<feature type="compositionally biased region" description="Basic residues" evidence="1">
    <location>
        <begin position="1"/>
        <end position="10"/>
    </location>
</feature>
<evidence type="ECO:0000313" key="3">
    <source>
        <dbReference type="Ensembl" id="ENSSLUP00000058267.1"/>
    </source>
</evidence>
<feature type="region of interest" description="Disordered" evidence="1">
    <location>
        <begin position="520"/>
        <end position="548"/>
    </location>
</feature>
<evidence type="ECO:0000256" key="1">
    <source>
        <dbReference type="SAM" id="MobiDB-lite"/>
    </source>
</evidence>
<protein>
    <submittedName>
        <fullName evidence="3">ATPase family AAA domain containing 5b</fullName>
    </submittedName>
</protein>
<evidence type="ECO:0000259" key="2">
    <source>
        <dbReference type="SMART" id="SM00382"/>
    </source>
</evidence>
<sequence length="1091" mass="121260">MRNKLRRNKKSKDDSCPSKEQPRTAEVITLELSESRVDDETPERASASLAAKYRYVAADMSTPTPLQEQRKTFCAKGIQIAPVFLHTTQRSKSKRSSDGRLGQPVEKLQESVLPPQTEDVQLVKSHQRLSTVSHLTERKRSWRGQLSPSALHSCLEEIQTSNPAFPVRTVFSTLQKKVGERLQDFGSTAEHLSSLQNHLKEKRKRGNESSERVPKRLRSSLAAEGAVGMGHCLVSAQGVQESPVLTVKTQGRSNKLSRTHRLRQQSGSPAGLATPCEPVYSGLINHTESYSQSLKTSDIHQRDSSLEDVLWTDKYSPQHSSEVIGNPAAVNKLQSWLKKWKLRADCYERRKMEESKQEENSSDSWDCGDFQGEAGAEDDREEPLCNTMLITGPPGVGKTASVYACAQELGFKVFEVNCSSQRSGRHVLSQLKEATQSHLVEMPGKDPLKPTYFNNYINSCTPKSETLPGKTTRPKNVPSTSKKRAAQKFGHPSRKGKVNPAIVTLANYFKMKAKADCLHLGGLSPSEKPESEKSGNPSPGSDQTVPQDKKTATSLILFEEVDVIFDDDVGFLAAIKTFMTTTKRPVILTTNDPSFKERFNHSLEEIIFRTPSAVNVSSYLQLVGLAENVCLELADVSSLHRLSRGDVRRCLSQLQLWVRSGGGRASRSGGSPKEPTHVQHSGLTERGENVDSQFPDCDPYCAASMLGLHPVTQSQLLNLLKCQYWSEIDMDKLLRLLAESWRGGVPLLYSNLELLLPIEAKGTCGLQKELAPSDIDLHITQLDGYVSGKASATNSKSVRHISRLSRRRNISRLSRRKYIATMFDTSCSLTQNASLSPKRAHLRVPSLRDKTEENPAKVVTNCLDALSDFFDLMSCLDSTMPAAAAPLGSGSCRPEAFLWTGAEIKDGLLDVMSEEGEVDRIWSQERLLDIQAAVEGLGCHRCCWRMSEAWTEAQNYRQELGDARWGRLVERLTLPVSSKKQSLSFSLQPLCAPSTKQKCLVFPPPHTGACPSSVSKRRYELSRRVLGSKSFSLLGNRRAVSVDYMPVLRYIGRFQRARQQKEEPARCLNYLSSTHLGLSKSTIQLLAEDFS</sequence>
<dbReference type="PANTHER" id="PTHR23389:SF21">
    <property type="entry name" value="ATPASE FAMILY AAA DOMAIN-CONTAINING PROTEIN 5"/>
    <property type="match status" value="1"/>
</dbReference>
<feature type="region of interest" description="Disordered" evidence="1">
    <location>
        <begin position="661"/>
        <end position="691"/>
    </location>
</feature>
<dbReference type="InterPro" id="IPR003959">
    <property type="entry name" value="ATPase_AAA_core"/>
</dbReference>
<dbReference type="GO" id="GO:0005524">
    <property type="term" value="F:ATP binding"/>
    <property type="evidence" value="ECO:0007669"/>
    <property type="project" value="InterPro"/>
</dbReference>
<gene>
    <name evidence="3" type="primary">atad5b</name>
</gene>
<feature type="region of interest" description="Disordered" evidence="1">
    <location>
        <begin position="250"/>
        <end position="274"/>
    </location>
</feature>